<evidence type="ECO:0000256" key="4">
    <source>
        <dbReference type="ARBA" id="ARBA00022692"/>
    </source>
</evidence>
<comment type="subcellular location">
    <subcellularLocation>
        <location evidence="1">Cell outer membrane</location>
        <topology evidence="1">Multi-pass membrane protein</topology>
    </subcellularLocation>
</comment>
<dbReference type="Proteomes" id="UP000586722">
    <property type="component" value="Unassembled WGS sequence"/>
</dbReference>
<evidence type="ECO:0000256" key="3">
    <source>
        <dbReference type="ARBA" id="ARBA00022452"/>
    </source>
</evidence>
<keyword evidence="4" id="KW-0812">Transmembrane</keyword>
<evidence type="ECO:0000256" key="6">
    <source>
        <dbReference type="ARBA" id="ARBA00023136"/>
    </source>
</evidence>
<gene>
    <name evidence="8" type="ORF">GWI72_02485</name>
</gene>
<reference evidence="9" key="1">
    <citation type="submission" date="2020-01" db="EMBL/GenBank/DDBJ databases">
        <authorList>
            <person name="Fang Y."/>
            <person name="Sun R."/>
            <person name="Nie L."/>
            <person name="He J."/>
            <person name="Hao L."/>
            <person name="Wang L."/>
            <person name="Su S."/>
            <person name="Lv E."/>
            <person name="Zhang Z."/>
            <person name="Xie R."/>
            <person name="Liu H."/>
        </authorList>
    </citation>
    <scope>NUCLEOTIDE SEQUENCE [LARGE SCALE GENOMIC DNA]</scope>
    <source>
        <strain evidence="9">XCT-53</strain>
    </source>
</reference>
<proteinExistence type="inferred from homology"/>
<evidence type="ECO:0000256" key="7">
    <source>
        <dbReference type="ARBA" id="ARBA00023237"/>
    </source>
</evidence>
<dbReference type="SUPFAM" id="SSF56935">
    <property type="entry name" value="Porins"/>
    <property type="match status" value="1"/>
</dbReference>
<dbReference type="GO" id="GO:0015483">
    <property type="term" value="F:long-chain fatty acid transporting porin activity"/>
    <property type="evidence" value="ECO:0007669"/>
    <property type="project" value="TreeGrafter"/>
</dbReference>
<comment type="similarity">
    <text evidence="2">Belongs to the OmpP1/FadL family.</text>
</comment>
<protein>
    <submittedName>
        <fullName evidence="8">Transporter</fullName>
    </submittedName>
</protein>
<evidence type="ECO:0000256" key="2">
    <source>
        <dbReference type="ARBA" id="ARBA00008163"/>
    </source>
</evidence>
<evidence type="ECO:0000313" key="8">
    <source>
        <dbReference type="EMBL" id="NBN77130.1"/>
    </source>
</evidence>
<evidence type="ECO:0000313" key="9">
    <source>
        <dbReference type="Proteomes" id="UP000586722"/>
    </source>
</evidence>
<dbReference type="RefSeq" id="WP_161675443.1">
    <property type="nucleotide sequence ID" value="NZ_JAABLP010000002.1"/>
</dbReference>
<keyword evidence="5" id="KW-0732">Signal</keyword>
<evidence type="ECO:0000256" key="1">
    <source>
        <dbReference type="ARBA" id="ARBA00004571"/>
    </source>
</evidence>
<organism evidence="8 9">
    <name type="scientific">Pannonibacter tanglangensis</name>
    <dbReference type="NCBI Taxonomy" id="2750084"/>
    <lineage>
        <taxon>Bacteria</taxon>
        <taxon>Pseudomonadati</taxon>
        <taxon>Pseudomonadota</taxon>
        <taxon>Alphaproteobacteria</taxon>
        <taxon>Hyphomicrobiales</taxon>
        <taxon>Stappiaceae</taxon>
        <taxon>Pannonibacter</taxon>
    </lineage>
</organism>
<dbReference type="PANTHER" id="PTHR35093:SF8">
    <property type="entry name" value="OUTER MEMBRANE PROTEIN NMB0088-RELATED"/>
    <property type="match status" value="1"/>
</dbReference>
<dbReference type="PANTHER" id="PTHR35093">
    <property type="entry name" value="OUTER MEMBRANE PROTEIN NMB0088-RELATED"/>
    <property type="match status" value="1"/>
</dbReference>
<dbReference type="EMBL" id="JAABLQ010000001">
    <property type="protein sequence ID" value="NBN77130.1"/>
    <property type="molecule type" value="Genomic_DNA"/>
</dbReference>
<dbReference type="GO" id="GO:0009279">
    <property type="term" value="C:cell outer membrane"/>
    <property type="evidence" value="ECO:0007669"/>
    <property type="project" value="UniProtKB-SubCell"/>
</dbReference>
<name>A0A7X5J8D8_9HYPH</name>
<dbReference type="Pfam" id="PF03349">
    <property type="entry name" value="Toluene_X"/>
    <property type="match status" value="1"/>
</dbReference>
<evidence type="ECO:0000256" key="5">
    <source>
        <dbReference type="ARBA" id="ARBA00022729"/>
    </source>
</evidence>
<sequence length="436" mass="46628">MNRALKAAALCGSALSLIAVAGQAQAGGFALREQSGYYQGMSFAGNGTTGPSISSIFWNPATITGAGDGITFESHSSLILPSAELDYNFTRGAVPWIGSASGKTGDIGSDAWIPASYNAYKVNDSLFVGLSVTAPFGLATKPSPSWGGKWYNRSSEVFSVNINPTVGYKINDMISVGAGVQIQYLQVRLKSAFPLSASAQTAEVKGDDIGFGFNAGVTIKPVEGTEFGLGFRSAVSHKLDGEYIQPAGVLLPSGTPFAASTTGITAATMTPEMLTFSVKQRVTDAFRVAGTVEWTNWSRLGTIHTKPKSGTMATPDLKFNYNDGWFFALGGEYDYNEKLTLRAGLAYELSPIDEKIRSARLPDNNRYWLSAGLSYKVMENMSLDLGYTHIIPESTKINIGPGHQDYNPAVGRLTASADSNVNIFTASFRYRWGGKH</sequence>
<keyword evidence="7" id="KW-0998">Cell outer membrane</keyword>
<accession>A0A7X5J8D8</accession>
<dbReference type="AlphaFoldDB" id="A0A7X5J8D8"/>
<comment type="caution">
    <text evidence="8">The sequence shown here is derived from an EMBL/GenBank/DDBJ whole genome shotgun (WGS) entry which is preliminary data.</text>
</comment>
<keyword evidence="6" id="KW-0472">Membrane</keyword>
<dbReference type="Gene3D" id="2.40.160.60">
    <property type="entry name" value="Outer membrane protein transport protein (OMPP1/FadL/TodX)"/>
    <property type="match status" value="1"/>
</dbReference>
<keyword evidence="9" id="KW-1185">Reference proteome</keyword>
<dbReference type="InterPro" id="IPR005017">
    <property type="entry name" value="OMPP1/FadL/TodX"/>
</dbReference>
<keyword evidence="3" id="KW-1134">Transmembrane beta strand</keyword>